<proteinExistence type="predicted"/>
<evidence type="ECO:0000313" key="2">
    <source>
        <dbReference type="Proteomes" id="UP000184749"/>
    </source>
</evidence>
<organism evidence="1 2">
    <name type="scientific">Rhizobium gallicum</name>
    <dbReference type="NCBI Taxonomy" id="56730"/>
    <lineage>
        <taxon>Bacteria</taxon>
        <taxon>Pseudomonadati</taxon>
        <taxon>Pseudomonadota</taxon>
        <taxon>Alphaproteobacteria</taxon>
        <taxon>Hyphomicrobiales</taxon>
        <taxon>Rhizobiaceae</taxon>
        <taxon>Rhizobium/Agrobacterium group</taxon>
        <taxon>Rhizobium</taxon>
    </lineage>
</organism>
<evidence type="ECO:0000313" key="1">
    <source>
        <dbReference type="EMBL" id="APO70353.1"/>
    </source>
</evidence>
<sequence length="84" mass="9159">MPWVEAGGCLRRVVQGYLNPGNLNRLECSAESLHDTPAVASLTQPTVSFQARSSSPAILQFRASLRCFSQVAFPISTPFAVRFC</sequence>
<reference evidence="1 2" key="1">
    <citation type="submission" date="2016-09" db="EMBL/GenBank/DDBJ databases">
        <title>The complete genome sequences of Rhizobium gallicum, symbiovars gallicum and phaseoli, symbionts associated to common bean (Phaseolus vulgaris).</title>
        <authorList>
            <person name="Bustos P."/>
            <person name="Santamaria R.I."/>
            <person name="Perez-Carrascal O.M."/>
            <person name="Juarez S."/>
            <person name="Lozano L."/>
            <person name="Martinez-Flores I."/>
            <person name="Martinez-Romero E."/>
            <person name="Cevallos M."/>
            <person name="Romero D."/>
            <person name="Davila G."/>
            <person name="Gonzalez V."/>
        </authorList>
    </citation>
    <scope>NUCLEOTIDE SEQUENCE [LARGE SCALE GENOMIC DNA]</scope>
    <source>
        <strain evidence="1 2">IE4872</strain>
        <plasmid evidence="2">prgalie4872c</plasmid>
    </source>
</reference>
<dbReference type="Proteomes" id="UP000184749">
    <property type="component" value="Plasmid pRgalIE4872c"/>
</dbReference>
<dbReference type="AlphaFoldDB" id="A0A1L5NR30"/>
<dbReference type="EMBL" id="CP017104">
    <property type="protein sequence ID" value="APO70353.1"/>
    <property type="molecule type" value="Genomic_DNA"/>
</dbReference>
<accession>A0A1L5NR30</accession>
<gene>
    <name evidence="1" type="ORF">IE4872_PC00330</name>
</gene>
<name>A0A1L5NR30_9HYPH</name>
<keyword evidence="1" id="KW-0614">Plasmid</keyword>
<geneLocation type="plasmid" evidence="2">
    <name>prgalie4872c</name>
</geneLocation>
<protein>
    <submittedName>
        <fullName evidence="1">Uncharacterized protein</fullName>
    </submittedName>
</protein>